<feature type="region of interest" description="Disordered" evidence="1">
    <location>
        <begin position="476"/>
        <end position="517"/>
    </location>
</feature>
<feature type="region of interest" description="Disordered" evidence="1">
    <location>
        <begin position="567"/>
        <end position="606"/>
    </location>
</feature>
<accession>A0A6S7IKF0</accession>
<proteinExistence type="predicted"/>
<dbReference type="Proteomes" id="UP001152795">
    <property type="component" value="Unassembled WGS sequence"/>
</dbReference>
<protein>
    <submittedName>
        <fullName evidence="2">Uncharacterized protein</fullName>
    </submittedName>
</protein>
<dbReference type="AlphaFoldDB" id="A0A6S7IKF0"/>
<reference evidence="2" key="1">
    <citation type="submission" date="2020-04" db="EMBL/GenBank/DDBJ databases">
        <authorList>
            <person name="Alioto T."/>
            <person name="Alioto T."/>
            <person name="Gomez Garrido J."/>
        </authorList>
    </citation>
    <scope>NUCLEOTIDE SEQUENCE</scope>
    <source>
        <strain evidence="2">A484AB</strain>
    </source>
</reference>
<organism evidence="2 3">
    <name type="scientific">Paramuricea clavata</name>
    <name type="common">Red gorgonian</name>
    <name type="synonym">Violescent sea-whip</name>
    <dbReference type="NCBI Taxonomy" id="317549"/>
    <lineage>
        <taxon>Eukaryota</taxon>
        <taxon>Metazoa</taxon>
        <taxon>Cnidaria</taxon>
        <taxon>Anthozoa</taxon>
        <taxon>Octocorallia</taxon>
        <taxon>Malacalcyonacea</taxon>
        <taxon>Plexauridae</taxon>
        <taxon>Paramuricea</taxon>
    </lineage>
</organism>
<dbReference type="OrthoDB" id="5985011at2759"/>
<evidence type="ECO:0000313" key="2">
    <source>
        <dbReference type="EMBL" id="CAB4003288.1"/>
    </source>
</evidence>
<evidence type="ECO:0000313" key="3">
    <source>
        <dbReference type="Proteomes" id="UP001152795"/>
    </source>
</evidence>
<dbReference type="EMBL" id="CACRXK020004587">
    <property type="protein sequence ID" value="CAB4003288.1"/>
    <property type="molecule type" value="Genomic_DNA"/>
</dbReference>
<evidence type="ECO:0000256" key="1">
    <source>
        <dbReference type="SAM" id="MobiDB-lite"/>
    </source>
</evidence>
<feature type="compositionally biased region" description="Basic and acidic residues" evidence="1">
    <location>
        <begin position="569"/>
        <end position="593"/>
    </location>
</feature>
<sequence>MNSQDSSQAHRICKQAFHSVDDCRKLTFAANTLPHFIWEDNQLSKRGTQTTKHSINTDGVDTLLNVRRGPCEGVKKCTGPDSAYAVSNRQKLNRCIQHKGTQHNHDKPAPHVMSSKVKEDIQRVVSNDSSKTTKDIMKGLGIGYVPAEASAPAADRVRKERKMALGKLMSVHKELCPLDEVLCFDKIRKKVESKQLYDDSTNISKQSALLSTVEDLLMDVTDTGNKSFPYLLNVVTLNEQTCVYNAVSRVLCSRHDSKSYANSITKIFEKVTKDHAHFSNGHNLRSILVDFDDAQYKGLQQCLGGELAKKVIQGCSVHWQRSVNRVCKLAYQSEDEICVFKALAKKIEEEQNKDNVLLIFDVLSGSRTLQDARQFVKEDLLSELNKIDNHNWTRLKHWSKWWCQVNHLTMFTRAFMEMKEKDWEQGPCSTNPVESLNRQSLQEDCTIIQALMENIYLEDRLHAVKTAACKDNVTTSYKASPIKPKNKRKRTSVGNSKDEGPPDKRRHLLSNKRMPSGRTLINHLIEVEYDEKDKSGKVTKDRKLPSRLIDYRAEMEETQTVLETVLGQNEDKDQEIQHMQEDSFPDKAEESPSEKQPCCQDMTLDW</sequence>
<name>A0A6S7IKF0_PARCT</name>
<comment type="caution">
    <text evidence="2">The sequence shown here is derived from an EMBL/GenBank/DDBJ whole genome shotgun (WGS) entry which is preliminary data.</text>
</comment>
<gene>
    <name evidence="2" type="ORF">PACLA_8A050570</name>
</gene>
<keyword evidence="3" id="KW-1185">Reference proteome</keyword>